<dbReference type="InterPro" id="IPR050452">
    <property type="entry name" value="Metacaspase"/>
</dbReference>
<dbReference type="GO" id="GO:0004197">
    <property type="term" value="F:cysteine-type endopeptidase activity"/>
    <property type="evidence" value="ECO:0007669"/>
    <property type="project" value="InterPro"/>
</dbReference>
<evidence type="ECO:0000259" key="2">
    <source>
        <dbReference type="Pfam" id="PF00656"/>
    </source>
</evidence>
<feature type="region of interest" description="Disordered" evidence="1">
    <location>
        <begin position="610"/>
        <end position="631"/>
    </location>
</feature>
<organism evidence="3 4">
    <name type="scientific">Streptomyces capoamus</name>
    <dbReference type="NCBI Taxonomy" id="68183"/>
    <lineage>
        <taxon>Bacteria</taxon>
        <taxon>Bacillati</taxon>
        <taxon>Actinomycetota</taxon>
        <taxon>Actinomycetes</taxon>
        <taxon>Kitasatosporales</taxon>
        <taxon>Streptomycetaceae</taxon>
        <taxon>Streptomyces</taxon>
    </lineage>
</organism>
<dbReference type="RefSeq" id="WP_189982351.1">
    <property type="nucleotide sequence ID" value="NZ_BNBF01000009.1"/>
</dbReference>
<dbReference type="AlphaFoldDB" id="A0A919EVN2"/>
<dbReference type="PANTHER" id="PTHR48104:SF30">
    <property type="entry name" value="METACASPASE-1"/>
    <property type="match status" value="1"/>
</dbReference>
<dbReference type="Gene3D" id="3.40.50.1460">
    <property type="match status" value="1"/>
</dbReference>
<dbReference type="InterPro" id="IPR029030">
    <property type="entry name" value="Caspase-like_dom_sf"/>
</dbReference>
<evidence type="ECO:0000313" key="4">
    <source>
        <dbReference type="Proteomes" id="UP000619355"/>
    </source>
</evidence>
<evidence type="ECO:0000313" key="3">
    <source>
        <dbReference type="EMBL" id="GHG51046.1"/>
    </source>
</evidence>
<keyword evidence="4" id="KW-1185">Reference proteome</keyword>
<feature type="domain" description="Peptidase C14 caspase" evidence="2">
    <location>
        <begin position="4"/>
        <end position="240"/>
    </location>
</feature>
<feature type="compositionally biased region" description="Low complexity" evidence="1">
    <location>
        <begin position="611"/>
        <end position="631"/>
    </location>
</feature>
<dbReference type="Proteomes" id="UP000619355">
    <property type="component" value="Unassembled WGS sequence"/>
</dbReference>
<sequence>MTLRALLIGAQTFGLEGVHADIERMERALAGRGFTDVDVRTRGRATYAGVTEGLGRLRHATRPGDGVVVYYSGHGGLTDGLQYLVPTDLAESTATDFRGLLAEELTDAVRALTLTTPNVTCVLDCCHSGGAVRDTALGPGRRALKSVRLPKIPADAARTRAEALAHRDLPLVPHVVRLTACEQHGSAYEGESEPGSGRQGLFTAALADLLDAGAGRRIPWSVLVARVRDRLAQRGVPQRPDAGGPSQRLPFSLDECAGPGRLPLRRGQRRFSVPGGALFGLGPQDDVMMVFPGDAPADEGRETRVPATVEDMCGGDALLTVDTSRVPPSLAEELTSALLPPGSHVLAVRVHDRRNVRVDLPGPRADALLAELARSPRLAVTDSAADAFAVVRLRAGAFQVLTHDGRLLRKPCDPALADVSGVAELLEDLARGDRLRRLRTPRGTGRLMAPAGVRIEGRHPPAGGDWRPLRPVGERLYPGDHYRVGVTNRSRTPLYFWVLDIGLSGRTALVTADQPSGYRVEPGTRRATRPVALYWPRDVPEDGPRPETVHVLVGDRPMDLSGLASRQGGAGARAAPALPALLREVADGTRGRAAGPDALRYRVWTVEADVPAPGEGTGEPAGATRPRAAGG</sequence>
<protein>
    <recommendedName>
        <fullName evidence="2">Peptidase C14 caspase domain-containing protein</fullName>
    </recommendedName>
</protein>
<gene>
    <name evidence="3" type="ORF">GCM10018980_33170</name>
</gene>
<dbReference type="GO" id="GO:0006508">
    <property type="term" value="P:proteolysis"/>
    <property type="evidence" value="ECO:0007669"/>
    <property type="project" value="InterPro"/>
</dbReference>
<dbReference type="InterPro" id="IPR011600">
    <property type="entry name" value="Pept_C14_caspase"/>
</dbReference>
<evidence type="ECO:0000256" key="1">
    <source>
        <dbReference type="SAM" id="MobiDB-lite"/>
    </source>
</evidence>
<reference evidence="4" key="1">
    <citation type="journal article" date="2019" name="Int. J. Syst. Evol. Microbiol.">
        <title>The Global Catalogue of Microorganisms (GCM) 10K type strain sequencing project: providing services to taxonomists for standard genome sequencing and annotation.</title>
        <authorList>
            <consortium name="The Broad Institute Genomics Platform"/>
            <consortium name="The Broad Institute Genome Sequencing Center for Infectious Disease"/>
            <person name="Wu L."/>
            <person name="Ma J."/>
        </authorList>
    </citation>
    <scope>NUCLEOTIDE SEQUENCE [LARGE SCALE GENOMIC DNA]</scope>
    <source>
        <strain evidence="4">JCM 4253</strain>
    </source>
</reference>
<dbReference type="PANTHER" id="PTHR48104">
    <property type="entry name" value="METACASPASE-4"/>
    <property type="match status" value="1"/>
</dbReference>
<dbReference type="SUPFAM" id="SSF52129">
    <property type="entry name" value="Caspase-like"/>
    <property type="match status" value="1"/>
</dbReference>
<proteinExistence type="predicted"/>
<comment type="caution">
    <text evidence="3">The sequence shown here is derived from an EMBL/GenBank/DDBJ whole genome shotgun (WGS) entry which is preliminary data.</text>
</comment>
<dbReference type="EMBL" id="BNBF01000009">
    <property type="protein sequence ID" value="GHG51046.1"/>
    <property type="molecule type" value="Genomic_DNA"/>
</dbReference>
<name>A0A919EVN2_9ACTN</name>
<accession>A0A919EVN2</accession>
<dbReference type="GO" id="GO:0005737">
    <property type="term" value="C:cytoplasm"/>
    <property type="evidence" value="ECO:0007669"/>
    <property type="project" value="TreeGrafter"/>
</dbReference>
<dbReference type="Pfam" id="PF00656">
    <property type="entry name" value="Peptidase_C14"/>
    <property type="match status" value="1"/>
</dbReference>